<dbReference type="InterPro" id="IPR034660">
    <property type="entry name" value="DinB/YfiT-like"/>
</dbReference>
<dbReference type="EMBL" id="JBHSCZ010000001">
    <property type="protein sequence ID" value="MFC4261338.1"/>
    <property type="molecule type" value="Genomic_DNA"/>
</dbReference>
<comment type="caution">
    <text evidence="2">The sequence shown here is derived from an EMBL/GenBank/DDBJ whole genome shotgun (WGS) entry which is preliminary data.</text>
</comment>
<name>A0ABV8QNP4_9BACT</name>
<dbReference type="Proteomes" id="UP001595907">
    <property type="component" value="Unassembled WGS sequence"/>
</dbReference>
<dbReference type="Gene3D" id="1.20.120.450">
    <property type="entry name" value="dinb family like domain"/>
    <property type="match status" value="1"/>
</dbReference>
<feature type="domain" description="DinB-like" evidence="1">
    <location>
        <begin position="21"/>
        <end position="155"/>
    </location>
</feature>
<gene>
    <name evidence="2" type="ORF">ACFOWM_00480</name>
</gene>
<dbReference type="SUPFAM" id="SSF109854">
    <property type="entry name" value="DinB/YfiT-like putative metalloenzymes"/>
    <property type="match status" value="1"/>
</dbReference>
<evidence type="ECO:0000313" key="3">
    <source>
        <dbReference type="Proteomes" id="UP001595907"/>
    </source>
</evidence>
<dbReference type="InterPro" id="IPR024775">
    <property type="entry name" value="DinB-like"/>
</dbReference>
<evidence type="ECO:0000259" key="1">
    <source>
        <dbReference type="Pfam" id="PF12867"/>
    </source>
</evidence>
<keyword evidence="3" id="KW-1185">Reference proteome</keyword>
<dbReference type="Pfam" id="PF12867">
    <property type="entry name" value="DinB_2"/>
    <property type="match status" value="1"/>
</dbReference>
<sequence>MANYFDKYTALVAETSVNTALQQQTTILAAFLNSIDETKSTYAYAPEKWTLKELLQHIIDTERIFTYRALCIARGETVDLPGYDENLYATASQANSRSWNDLVEEMYVVRKSTELLFRSLNDTMLQQKGWFNSLEGSAGLLGIICVGHVYHHINIAKERYGV</sequence>
<reference evidence="3" key="1">
    <citation type="journal article" date="2019" name="Int. J. Syst. Evol. Microbiol.">
        <title>The Global Catalogue of Microorganisms (GCM) 10K type strain sequencing project: providing services to taxonomists for standard genome sequencing and annotation.</title>
        <authorList>
            <consortium name="The Broad Institute Genomics Platform"/>
            <consortium name="The Broad Institute Genome Sequencing Center for Infectious Disease"/>
            <person name="Wu L."/>
            <person name="Ma J."/>
        </authorList>
    </citation>
    <scope>NUCLEOTIDE SEQUENCE [LARGE SCALE GENOMIC DNA]</scope>
    <source>
        <strain evidence="3">CECT 8289</strain>
    </source>
</reference>
<protein>
    <submittedName>
        <fullName evidence="2">DinB family protein</fullName>
    </submittedName>
</protein>
<proteinExistence type="predicted"/>
<dbReference type="RefSeq" id="WP_379705495.1">
    <property type="nucleotide sequence ID" value="NZ_JBHSCZ010000001.1"/>
</dbReference>
<evidence type="ECO:0000313" key="2">
    <source>
        <dbReference type="EMBL" id="MFC4261338.1"/>
    </source>
</evidence>
<organism evidence="2 3">
    <name type="scientific">Ferruginibacter yonginensis</name>
    <dbReference type="NCBI Taxonomy" id="1310416"/>
    <lineage>
        <taxon>Bacteria</taxon>
        <taxon>Pseudomonadati</taxon>
        <taxon>Bacteroidota</taxon>
        <taxon>Chitinophagia</taxon>
        <taxon>Chitinophagales</taxon>
        <taxon>Chitinophagaceae</taxon>
        <taxon>Ferruginibacter</taxon>
    </lineage>
</organism>
<accession>A0ABV8QNP4</accession>